<evidence type="ECO:0000313" key="4">
    <source>
        <dbReference type="EMBL" id="RED61919.1"/>
    </source>
</evidence>
<keyword evidence="2" id="KW-0862">Zinc</keyword>
<evidence type="ECO:0000256" key="2">
    <source>
        <dbReference type="PIRSR" id="PIRSR634015-3"/>
    </source>
</evidence>
<keyword evidence="2" id="KW-0479">Metal-binding</keyword>
<dbReference type="GO" id="GO:0008270">
    <property type="term" value="F:zinc ion binding"/>
    <property type="evidence" value="ECO:0007669"/>
    <property type="project" value="InterPro"/>
</dbReference>
<proteinExistence type="predicted"/>
<dbReference type="InterPro" id="IPR014782">
    <property type="entry name" value="Peptidase_M1_dom"/>
</dbReference>
<protein>
    <submittedName>
        <fullName evidence="4">Peptidase M1-like protein</fullName>
    </submittedName>
</protein>
<reference evidence="4 5" key="1">
    <citation type="submission" date="2018-07" db="EMBL/GenBank/DDBJ databases">
        <title>Genomic Encyclopedia of Type Strains, Phase III (KMG-III): the genomes of soil and plant-associated and newly described type strains.</title>
        <authorList>
            <person name="Whitman W."/>
        </authorList>
    </citation>
    <scope>NUCLEOTIDE SEQUENCE [LARGE SCALE GENOMIC DNA]</scope>
    <source>
        <strain evidence="4 5">CECT 7287</strain>
    </source>
</reference>
<dbReference type="InterPro" id="IPR027268">
    <property type="entry name" value="Peptidase_M4/M1_CTD_sf"/>
</dbReference>
<dbReference type="AlphaFoldDB" id="A0A3D9IK74"/>
<dbReference type="SUPFAM" id="SSF55486">
    <property type="entry name" value="Metalloproteases ('zincins'), catalytic domain"/>
    <property type="match status" value="1"/>
</dbReference>
<feature type="binding site" evidence="2">
    <location>
        <position position="432"/>
    </location>
    <ligand>
        <name>Zn(2+)</name>
        <dbReference type="ChEBI" id="CHEBI:29105"/>
        <note>catalytic</note>
    </ligand>
</feature>
<evidence type="ECO:0000313" key="5">
    <source>
        <dbReference type="Proteomes" id="UP000256977"/>
    </source>
</evidence>
<feature type="domain" description="Peptidase M1 membrane alanine aminopeptidase" evidence="3">
    <location>
        <begin position="358"/>
        <end position="543"/>
    </location>
</feature>
<dbReference type="PANTHER" id="PTHR45726">
    <property type="entry name" value="LEUKOTRIENE A-4 HYDROLASE"/>
    <property type="match status" value="1"/>
</dbReference>
<dbReference type="PANTHER" id="PTHR45726:SF3">
    <property type="entry name" value="LEUKOTRIENE A-4 HYDROLASE"/>
    <property type="match status" value="1"/>
</dbReference>
<feature type="active site" description="Proton donor" evidence="1">
    <location>
        <position position="484"/>
    </location>
</feature>
<comment type="caution">
    <text evidence="4">The sequence shown here is derived from an EMBL/GenBank/DDBJ whole genome shotgun (WGS) entry which is preliminary data.</text>
</comment>
<feature type="active site" description="Proton acceptor" evidence="1">
    <location>
        <position position="410"/>
    </location>
</feature>
<dbReference type="GO" id="GO:0008237">
    <property type="term" value="F:metallopeptidase activity"/>
    <property type="evidence" value="ECO:0007669"/>
    <property type="project" value="InterPro"/>
</dbReference>
<feature type="binding site" evidence="2">
    <location>
        <position position="413"/>
    </location>
    <ligand>
        <name>Zn(2+)</name>
        <dbReference type="ChEBI" id="CHEBI:29105"/>
        <note>catalytic</note>
    </ligand>
</feature>
<name>A0A3D9IK74_9BACL</name>
<dbReference type="EMBL" id="QRDZ01000028">
    <property type="protein sequence ID" value="RED61919.1"/>
    <property type="molecule type" value="Genomic_DNA"/>
</dbReference>
<dbReference type="OrthoDB" id="9814383at2"/>
<keyword evidence="5" id="KW-1185">Reference proteome</keyword>
<organism evidence="4 5">
    <name type="scientific">Cohnella phaseoli</name>
    <dbReference type="NCBI Taxonomy" id="456490"/>
    <lineage>
        <taxon>Bacteria</taxon>
        <taxon>Bacillati</taxon>
        <taxon>Bacillota</taxon>
        <taxon>Bacilli</taxon>
        <taxon>Bacillales</taxon>
        <taxon>Paenibacillaceae</taxon>
        <taxon>Cohnella</taxon>
    </lineage>
</organism>
<dbReference type="Gene3D" id="1.10.390.10">
    <property type="entry name" value="Neutral Protease Domain 2"/>
    <property type="match status" value="1"/>
</dbReference>
<comment type="cofactor">
    <cofactor evidence="2">
        <name>Zn(2+)</name>
        <dbReference type="ChEBI" id="CHEBI:29105"/>
    </cofactor>
    <text evidence="2">Binds 1 zinc ion per subunit.</text>
</comment>
<dbReference type="Proteomes" id="UP000256977">
    <property type="component" value="Unassembled WGS sequence"/>
</dbReference>
<dbReference type="RefSeq" id="WP_116063949.1">
    <property type="nucleotide sequence ID" value="NZ_QRDZ01000028.1"/>
</dbReference>
<feature type="binding site" evidence="2">
    <location>
        <position position="409"/>
    </location>
    <ligand>
        <name>Zn(2+)</name>
        <dbReference type="ChEBI" id="CHEBI:29105"/>
        <note>catalytic</note>
    </ligand>
</feature>
<evidence type="ECO:0000256" key="1">
    <source>
        <dbReference type="PIRSR" id="PIRSR634015-1"/>
    </source>
</evidence>
<gene>
    <name evidence="4" type="ORF">DFP98_12827</name>
</gene>
<dbReference type="Pfam" id="PF01433">
    <property type="entry name" value="Peptidase_M1"/>
    <property type="match status" value="1"/>
</dbReference>
<dbReference type="InterPro" id="IPR034015">
    <property type="entry name" value="M1_LTA4H"/>
</dbReference>
<evidence type="ECO:0000259" key="3">
    <source>
        <dbReference type="Pfam" id="PF01433"/>
    </source>
</evidence>
<accession>A0A3D9IK74</accession>
<dbReference type="CDD" id="cd09604">
    <property type="entry name" value="M1_APN_like"/>
    <property type="match status" value="1"/>
</dbReference>
<sequence>MPKRRSLRMLLFVAAAAVLVMSVRFGFADAWVDQYALPASSLSELAVVPPAIDAKSEPGPGPGPDAPQKPQAAVLSNRITEYHIAVSLDENSGTLQGEQIVTWKNPGRKLVSEMYLHLYPNAFSPGSTFLRESGGQLRGDKMKDGSYGGMELTALTTEEGETLLPRVHYAQPDDGNRTDRTLATFRLPEPVKPGESVTLRMKFTVQLPDVFARMGKTGNFVMAGQWFPKIPVYETAGTRGRSSEGWNLHQYHGDSEFYADFGIYSVRINVPDGYKVAATGFLTKTPAVTGGRKSFQFYADDVHDFAWSASPDFVYVEDSFSSPGIPGVRIKLYLDPLHQHLKDRYMHAAKSALAKLGQWYGEYPYSTLSVVIPPASGNGAGGMEYPTLVTGAAAQDDNPGYELERTLVHEIAHQYWYGLVASNEFEEAWLDEGFTSYTEDKLMSSIYGVLPNLPVEASYMTHPEPLNLSSWKFSSSDRYAENVYMRGKLVLSALERQVGDKTMSKIMRTYFQKHKFKHPSFQDFQKVVETVTKEKWDDFFRAYVQKGEMADFSVEAIQTRRTDNGYESIVLLRRSGGSPEPVSVWLQFQDGHSMRKIWDGVQTHVQLKLESASPLLYAAIDPGNHIVLDNRKINNYLKAEVPPQQRTRYTAGIAQIIEGLFGALAW</sequence>